<reference evidence="4 5" key="1">
    <citation type="submission" date="2014-07" db="EMBL/GenBank/DDBJ databases">
        <title>Comparative genomic insights into amoeba endosymbionts belonging to the families of Holosporaceae and Candidatus Midichloriaceae within Rickettsiales.</title>
        <authorList>
            <person name="Wang Z."/>
            <person name="Wu M."/>
        </authorList>
    </citation>
    <scope>NUCLEOTIDE SEQUENCE [LARGE SCALE GENOMIC DNA]</scope>
    <source>
        <strain evidence="4">PRA3</strain>
    </source>
</reference>
<keyword evidence="2" id="KW-0012">Acyltransferase</keyword>
<dbReference type="HOGENOM" id="CLU_013985_23_2_5"/>
<dbReference type="PROSITE" id="PS51186">
    <property type="entry name" value="GNAT"/>
    <property type="match status" value="1"/>
</dbReference>
<accession>A0A077AYU1</accession>
<dbReference type="AlphaFoldDB" id="A0A077AYU1"/>
<evidence type="ECO:0000313" key="4">
    <source>
        <dbReference type="EMBL" id="AIK96803.1"/>
    </source>
</evidence>
<gene>
    <name evidence="4" type="ORF">ID47_08785</name>
</gene>
<feature type="domain" description="N-acetyltransferase" evidence="3">
    <location>
        <begin position="1"/>
        <end position="143"/>
    </location>
</feature>
<organism evidence="4 5">
    <name type="scientific">Candidatus Odyssella acanthamoebae</name>
    <dbReference type="NCBI Taxonomy" id="91604"/>
    <lineage>
        <taxon>Bacteria</taxon>
        <taxon>Pseudomonadati</taxon>
        <taxon>Pseudomonadota</taxon>
        <taxon>Alphaproteobacteria</taxon>
        <taxon>Holosporales</taxon>
        <taxon>Candidatus Paracaedibacteraceae</taxon>
        <taxon>Candidatus Odyssella</taxon>
    </lineage>
</organism>
<dbReference type="CDD" id="cd04301">
    <property type="entry name" value="NAT_SF"/>
    <property type="match status" value="1"/>
</dbReference>
<dbReference type="Proteomes" id="UP000028926">
    <property type="component" value="Chromosome"/>
</dbReference>
<dbReference type="InterPro" id="IPR016181">
    <property type="entry name" value="Acyl_CoA_acyltransferase"/>
</dbReference>
<dbReference type="GO" id="GO:0016747">
    <property type="term" value="F:acyltransferase activity, transferring groups other than amino-acyl groups"/>
    <property type="evidence" value="ECO:0007669"/>
    <property type="project" value="InterPro"/>
</dbReference>
<dbReference type="EMBL" id="CP008941">
    <property type="protein sequence ID" value="AIK96803.1"/>
    <property type="molecule type" value="Genomic_DNA"/>
</dbReference>
<keyword evidence="1" id="KW-0808">Transferase</keyword>
<proteinExistence type="predicted"/>
<dbReference type="InterPro" id="IPR051556">
    <property type="entry name" value="N-term/lysine_N-AcTrnsfr"/>
</dbReference>
<dbReference type="KEGG" id="paca:ID47_08785"/>
<dbReference type="Pfam" id="PF00583">
    <property type="entry name" value="Acetyltransf_1"/>
    <property type="match status" value="1"/>
</dbReference>
<name>A0A077AYU1_9PROT</name>
<dbReference type="SUPFAM" id="SSF55729">
    <property type="entry name" value="Acyl-CoA N-acyltransferases (Nat)"/>
    <property type="match status" value="1"/>
</dbReference>
<dbReference type="PANTHER" id="PTHR42919">
    <property type="entry name" value="N-ALPHA-ACETYLTRANSFERASE"/>
    <property type="match status" value="1"/>
</dbReference>
<dbReference type="RefSeq" id="WP_038465521.1">
    <property type="nucleotide sequence ID" value="NZ_CP008941.1"/>
</dbReference>
<evidence type="ECO:0000259" key="3">
    <source>
        <dbReference type="PROSITE" id="PS51186"/>
    </source>
</evidence>
<evidence type="ECO:0000256" key="2">
    <source>
        <dbReference type="ARBA" id="ARBA00023315"/>
    </source>
</evidence>
<dbReference type="OrthoDB" id="9804026at2"/>
<dbReference type="Gene3D" id="3.40.630.30">
    <property type="match status" value="1"/>
</dbReference>
<dbReference type="InterPro" id="IPR000182">
    <property type="entry name" value="GNAT_dom"/>
</dbReference>
<dbReference type="eggNOG" id="COG0456">
    <property type="taxonomic scope" value="Bacteria"/>
</dbReference>
<protein>
    <recommendedName>
        <fullName evidence="3">N-acetyltransferase domain-containing protein</fullName>
    </recommendedName>
</protein>
<keyword evidence="5" id="KW-1185">Reference proteome</keyword>
<evidence type="ECO:0000313" key="5">
    <source>
        <dbReference type="Proteomes" id="UP000028926"/>
    </source>
</evidence>
<sequence>MIRLDEHTAPILARIHAESVDPPWSEASFRSLLRLPTILGLAYSDFSAFILLSVIEDEAEILTFATQKEFRRQGRGLSLLKECLNYLFRQKVEKFFLEVNENNFAAIGLYEQLDFKKYGVRESYYTNSNQEVSNALLMRWDGIK</sequence>
<dbReference type="STRING" id="91604.ID47_08785"/>
<dbReference type="PANTHER" id="PTHR42919:SF8">
    <property type="entry name" value="N-ALPHA-ACETYLTRANSFERASE 50"/>
    <property type="match status" value="1"/>
</dbReference>
<evidence type="ECO:0000256" key="1">
    <source>
        <dbReference type="ARBA" id="ARBA00022679"/>
    </source>
</evidence>